<dbReference type="InterPro" id="IPR045247">
    <property type="entry name" value="Oye-like"/>
</dbReference>
<comment type="similarity">
    <text evidence="2">Belongs to the NADH:flavin oxidoreductase/NADH oxidase family.</text>
</comment>
<feature type="domain" description="NADH:flavin oxidoreductase/NADH oxidase N-terminal" evidence="5">
    <location>
        <begin position="42"/>
        <end position="374"/>
    </location>
</feature>
<feature type="region of interest" description="Disordered" evidence="4">
    <location>
        <begin position="1"/>
        <end position="29"/>
    </location>
</feature>
<evidence type="ECO:0000256" key="2">
    <source>
        <dbReference type="ARBA" id="ARBA00005979"/>
    </source>
</evidence>
<protein>
    <submittedName>
        <fullName evidence="6">N-ethylmaleimide reductase</fullName>
        <ecNumber evidence="6">1.3.1.-</ecNumber>
    </submittedName>
</protein>
<dbReference type="EC" id="1.3.1.-" evidence="6"/>
<reference evidence="6 7" key="1">
    <citation type="submission" date="2019-11" db="EMBL/GenBank/DDBJ databases">
        <title>Whole-genome sequence of Rhodoplanes serenus DSM 18633, type strain.</title>
        <authorList>
            <person name="Kyndt J.A."/>
            <person name="Meyer T.E."/>
        </authorList>
    </citation>
    <scope>NUCLEOTIDE SEQUENCE [LARGE SCALE GENOMIC DNA]</scope>
    <source>
        <strain evidence="6 7">DSM 18633</strain>
    </source>
</reference>
<dbReference type="CDD" id="cd02933">
    <property type="entry name" value="OYE_like_FMN"/>
    <property type="match status" value="1"/>
</dbReference>
<dbReference type="GO" id="GO:0016628">
    <property type="term" value="F:oxidoreductase activity, acting on the CH-CH group of donors, NAD or NADP as acceptor"/>
    <property type="evidence" value="ECO:0007669"/>
    <property type="project" value="UniProtKB-ARBA"/>
</dbReference>
<evidence type="ECO:0000256" key="4">
    <source>
        <dbReference type="SAM" id="MobiDB-lite"/>
    </source>
</evidence>
<dbReference type="SUPFAM" id="SSF51395">
    <property type="entry name" value="FMN-linked oxidoreductases"/>
    <property type="match status" value="1"/>
</dbReference>
<accession>A0A9X4XQD5</accession>
<dbReference type="AlphaFoldDB" id="A0A9X4XQD5"/>
<evidence type="ECO:0000259" key="5">
    <source>
        <dbReference type="Pfam" id="PF00724"/>
    </source>
</evidence>
<comment type="caution">
    <text evidence="6">The sequence shown here is derived from an EMBL/GenBank/DDBJ whole genome shotgun (WGS) entry which is preliminary data.</text>
</comment>
<organism evidence="6 7">
    <name type="scientific">Rhodoplanes serenus</name>
    <dbReference type="NCBI Taxonomy" id="200615"/>
    <lineage>
        <taxon>Bacteria</taxon>
        <taxon>Pseudomonadati</taxon>
        <taxon>Pseudomonadota</taxon>
        <taxon>Alphaproteobacteria</taxon>
        <taxon>Hyphomicrobiales</taxon>
        <taxon>Nitrobacteraceae</taxon>
        <taxon>Rhodoplanes</taxon>
    </lineage>
</organism>
<dbReference type="PANTHER" id="PTHR22893:SF91">
    <property type="entry name" value="NADPH DEHYDROGENASE 2-RELATED"/>
    <property type="match status" value="1"/>
</dbReference>
<evidence type="ECO:0000256" key="1">
    <source>
        <dbReference type="ARBA" id="ARBA00001917"/>
    </source>
</evidence>
<sequence length="400" mass="42884">MSARPPRRGQRACPRARPGRSLVSDANREDLMTDTQSASGPLFEPFRLGDLTLPNRIVMAPLTRNRAAPGNVPGPLAAEYYAQRASAGLLISEASQVVPEGQGYEATPGIHAPEQIAGWRTVTDAVHARGGRIFLQLWHVGRISHVALQPGGQPPVAPSAIRAATKTFVGGRFVDTSEPRALDIGEIPGIVEGFRRGAANAIAAGFDGVEVHAANGYLIDQFLRDSTNTRTDAYGGSIENRARLLLEVLEAVVKEVGGARVGIRVSPVSPGNDIADSDPQALFGWLVPRIDAIGPAYLHVIEGFTGLERDHGQPFDYGAMRRAFRGAFIVNNGYTRDLATEAVAEGRADLVAFGRAFIANPDLVERLRRGAPLNEPDRKTFYGGDAHGYTDYPALQTEPA</sequence>
<evidence type="ECO:0000313" key="6">
    <source>
        <dbReference type="EMBL" id="MTW18504.1"/>
    </source>
</evidence>
<dbReference type="Proteomes" id="UP000438991">
    <property type="component" value="Unassembled WGS sequence"/>
</dbReference>
<dbReference type="GO" id="GO:0010181">
    <property type="term" value="F:FMN binding"/>
    <property type="evidence" value="ECO:0007669"/>
    <property type="project" value="InterPro"/>
</dbReference>
<keyword evidence="3 6" id="KW-0560">Oxidoreductase</keyword>
<dbReference type="EMBL" id="WNKV01000017">
    <property type="protein sequence ID" value="MTW18504.1"/>
    <property type="molecule type" value="Genomic_DNA"/>
</dbReference>
<dbReference type="Pfam" id="PF00724">
    <property type="entry name" value="Oxidored_FMN"/>
    <property type="match status" value="1"/>
</dbReference>
<dbReference type="NCBIfam" id="NF007899">
    <property type="entry name" value="PRK10605.1"/>
    <property type="match status" value="1"/>
</dbReference>
<feature type="compositionally biased region" description="Basic residues" evidence="4">
    <location>
        <begin position="1"/>
        <end position="10"/>
    </location>
</feature>
<dbReference type="FunFam" id="3.20.20.70:FF:000059">
    <property type="entry name" value="N-ethylmaleimide reductase, FMN-linked"/>
    <property type="match status" value="1"/>
</dbReference>
<gene>
    <name evidence="6" type="primary">nemA</name>
    <name evidence="6" type="ORF">GJ689_20085</name>
</gene>
<proteinExistence type="inferred from homology"/>
<evidence type="ECO:0000313" key="7">
    <source>
        <dbReference type="Proteomes" id="UP000438991"/>
    </source>
</evidence>
<dbReference type="Gene3D" id="3.20.20.70">
    <property type="entry name" value="Aldolase class I"/>
    <property type="match status" value="1"/>
</dbReference>
<evidence type="ECO:0000256" key="3">
    <source>
        <dbReference type="ARBA" id="ARBA00023002"/>
    </source>
</evidence>
<comment type="cofactor">
    <cofactor evidence="1">
        <name>FMN</name>
        <dbReference type="ChEBI" id="CHEBI:58210"/>
    </cofactor>
</comment>
<dbReference type="GO" id="GO:0005829">
    <property type="term" value="C:cytosol"/>
    <property type="evidence" value="ECO:0007669"/>
    <property type="project" value="TreeGrafter"/>
</dbReference>
<dbReference type="InterPro" id="IPR001155">
    <property type="entry name" value="OxRdtase_FMN_N"/>
</dbReference>
<name>A0A9X4XQD5_9BRAD</name>
<dbReference type="PANTHER" id="PTHR22893">
    <property type="entry name" value="NADH OXIDOREDUCTASE-RELATED"/>
    <property type="match status" value="1"/>
</dbReference>
<dbReference type="InterPro" id="IPR013785">
    <property type="entry name" value="Aldolase_TIM"/>
</dbReference>